<protein>
    <submittedName>
        <fullName evidence="2">Uncharacterized protein</fullName>
    </submittedName>
</protein>
<gene>
    <name evidence="2" type="ORF">GCM10007047_20770</name>
</gene>
<dbReference type="AlphaFoldDB" id="A0A8J3DGD5"/>
<evidence type="ECO:0000256" key="1">
    <source>
        <dbReference type="SAM" id="MobiDB-lite"/>
    </source>
</evidence>
<comment type="caution">
    <text evidence="2">The sequence shown here is derived from an EMBL/GenBank/DDBJ whole genome shotgun (WGS) entry which is preliminary data.</text>
</comment>
<evidence type="ECO:0000313" key="3">
    <source>
        <dbReference type="Proteomes" id="UP000642829"/>
    </source>
</evidence>
<keyword evidence="3" id="KW-1185">Reference proteome</keyword>
<accession>A0A8J3DGD5</accession>
<dbReference type="Proteomes" id="UP000642829">
    <property type="component" value="Unassembled WGS sequence"/>
</dbReference>
<feature type="region of interest" description="Disordered" evidence="1">
    <location>
        <begin position="94"/>
        <end position="128"/>
    </location>
</feature>
<reference evidence="2" key="2">
    <citation type="submission" date="2020-09" db="EMBL/GenBank/DDBJ databases">
        <authorList>
            <person name="Sun Q."/>
            <person name="Kim S."/>
        </authorList>
    </citation>
    <scope>NUCLEOTIDE SEQUENCE</scope>
    <source>
        <strain evidence="2">KCTC 12870</strain>
    </source>
</reference>
<name>A0A8J3DGD5_9BACT</name>
<sequence>MCPCEFFPKKSNKLEGCIVQLAQHNQIKHMKNTIKTGAICTLVLLVSALSAQARGGHNNDNEAWAALGGFIGGVIVSEAIHDHDRNRSTKYQVTYDRSQGQGRHNDGYGKGRGRGHDAHGKDRGRDNHGKCSCGGGHWKVVERRVLVPAQFGWQVNSCGLRNRTFTPAYFDFVKERVWVNGHSQSCRRR</sequence>
<dbReference type="EMBL" id="BMXG01000012">
    <property type="protein sequence ID" value="GHC03990.1"/>
    <property type="molecule type" value="Genomic_DNA"/>
</dbReference>
<evidence type="ECO:0000313" key="2">
    <source>
        <dbReference type="EMBL" id="GHC03990.1"/>
    </source>
</evidence>
<organism evidence="2 3">
    <name type="scientific">Cerasicoccus arenae</name>
    <dbReference type="NCBI Taxonomy" id="424488"/>
    <lineage>
        <taxon>Bacteria</taxon>
        <taxon>Pseudomonadati</taxon>
        <taxon>Verrucomicrobiota</taxon>
        <taxon>Opitutia</taxon>
        <taxon>Puniceicoccales</taxon>
        <taxon>Cerasicoccaceae</taxon>
        <taxon>Cerasicoccus</taxon>
    </lineage>
</organism>
<feature type="compositionally biased region" description="Basic and acidic residues" evidence="1">
    <location>
        <begin position="103"/>
        <end position="128"/>
    </location>
</feature>
<proteinExistence type="predicted"/>
<reference evidence="2" key="1">
    <citation type="journal article" date="2014" name="Int. J. Syst. Evol. Microbiol.">
        <title>Complete genome sequence of Corynebacterium casei LMG S-19264T (=DSM 44701T), isolated from a smear-ripened cheese.</title>
        <authorList>
            <consortium name="US DOE Joint Genome Institute (JGI-PGF)"/>
            <person name="Walter F."/>
            <person name="Albersmeier A."/>
            <person name="Kalinowski J."/>
            <person name="Ruckert C."/>
        </authorList>
    </citation>
    <scope>NUCLEOTIDE SEQUENCE</scope>
    <source>
        <strain evidence="2">KCTC 12870</strain>
    </source>
</reference>